<reference evidence="1" key="1">
    <citation type="submission" date="2019-10" db="EMBL/GenBank/DDBJ databases">
        <authorList>
            <consortium name="DOE Joint Genome Institute"/>
            <person name="Kuo A."/>
            <person name="Miyauchi S."/>
            <person name="Kiss E."/>
            <person name="Drula E."/>
            <person name="Kohler A."/>
            <person name="Sanchez-Garcia M."/>
            <person name="Andreopoulos B."/>
            <person name="Barry K.W."/>
            <person name="Bonito G."/>
            <person name="Buee M."/>
            <person name="Carver A."/>
            <person name="Chen C."/>
            <person name="Cichocki N."/>
            <person name="Clum A."/>
            <person name="Culley D."/>
            <person name="Crous P.W."/>
            <person name="Fauchery L."/>
            <person name="Girlanda M."/>
            <person name="Hayes R."/>
            <person name="Keri Z."/>
            <person name="Labutti K."/>
            <person name="Lipzen A."/>
            <person name="Lombard V."/>
            <person name="Magnuson J."/>
            <person name="Maillard F."/>
            <person name="Morin E."/>
            <person name="Murat C."/>
            <person name="Nolan M."/>
            <person name="Ohm R."/>
            <person name="Pangilinan J."/>
            <person name="Pereira M."/>
            <person name="Perotto S."/>
            <person name="Peter M."/>
            <person name="Riley R."/>
            <person name="Sitrit Y."/>
            <person name="Stielow B."/>
            <person name="Szollosi G."/>
            <person name="Zifcakova L."/>
            <person name="Stursova M."/>
            <person name="Spatafora J.W."/>
            <person name="Tedersoo L."/>
            <person name="Vaario L.-M."/>
            <person name="Yamada A."/>
            <person name="Yan M."/>
            <person name="Wang P."/>
            <person name="Xu J."/>
            <person name="Bruns T."/>
            <person name="Baldrian P."/>
            <person name="Vilgalys R."/>
            <person name="Henrissat B."/>
            <person name="Grigoriev I.V."/>
            <person name="Hibbett D."/>
            <person name="Nagy L.G."/>
            <person name="Martin F.M."/>
        </authorList>
    </citation>
    <scope>NUCLEOTIDE SEQUENCE</scope>
    <source>
        <strain evidence="1">P2</strain>
    </source>
</reference>
<sequence>MHTVSFEARSMFYFTMNQYFSQLTDLVMDMDNTVITTHDLDNVVTPSHRIPPEIVVNIIDRLLPTKIDYGSLIQKRLDVLLRVTSICRYWRYAAFDNATLWSVVPIDRKSLGELFLQRSRNAPLFVTFEVNTRRCCPAHQAMVLLLPHMQRVKKIQFRAPAPVLIEIFSILNVYMSGARLEEISIRVDTVLGDKEGGFILDLLLKHASALKVLRLDVLKCNLPVDQLLRFSQLSHLELLSTHGVHEIPSLFTSLPSLTSIKVRAKAFWPEQFEGLRIVPQANLRHIHLQIKSHTPNIVFGVLRIPTGVHFECEIMEPPLRSPRHPFLPLTTKSFENTSHIEELRVSLPSYSGSGPTGSFSITDYLVDRFQPPIEDFSHLLRLTVGGTIEQWSLEYVVGSAPRLVSVVLVDCVVIRSQADNRISGIPPSPVDADSFVKAISEERLAGADMGDRSDIVVNGILEGGRLEEFRSLLGNRNQVGERDHTLL</sequence>
<dbReference type="Proteomes" id="UP000886501">
    <property type="component" value="Unassembled WGS sequence"/>
</dbReference>
<comment type="caution">
    <text evidence="1">The sequence shown here is derived from an EMBL/GenBank/DDBJ whole genome shotgun (WGS) entry which is preliminary data.</text>
</comment>
<reference evidence="1" key="2">
    <citation type="journal article" date="2020" name="Nat. Commun.">
        <title>Large-scale genome sequencing of mycorrhizal fungi provides insights into the early evolution of symbiotic traits.</title>
        <authorList>
            <person name="Miyauchi S."/>
            <person name="Kiss E."/>
            <person name="Kuo A."/>
            <person name="Drula E."/>
            <person name="Kohler A."/>
            <person name="Sanchez-Garcia M."/>
            <person name="Morin E."/>
            <person name="Andreopoulos B."/>
            <person name="Barry K.W."/>
            <person name="Bonito G."/>
            <person name="Buee M."/>
            <person name="Carver A."/>
            <person name="Chen C."/>
            <person name="Cichocki N."/>
            <person name="Clum A."/>
            <person name="Culley D."/>
            <person name="Crous P.W."/>
            <person name="Fauchery L."/>
            <person name="Girlanda M."/>
            <person name="Hayes R.D."/>
            <person name="Keri Z."/>
            <person name="LaButti K."/>
            <person name="Lipzen A."/>
            <person name="Lombard V."/>
            <person name="Magnuson J."/>
            <person name="Maillard F."/>
            <person name="Murat C."/>
            <person name="Nolan M."/>
            <person name="Ohm R.A."/>
            <person name="Pangilinan J."/>
            <person name="Pereira M.F."/>
            <person name="Perotto S."/>
            <person name="Peter M."/>
            <person name="Pfister S."/>
            <person name="Riley R."/>
            <person name="Sitrit Y."/>
            <person name="Stielow J.B."/>
            <person name="Szollosi G."/>
            <person name="Zifcakova L."/>
            <person name="Stursova M."/>
            <person name="Spatafora J.W."/>
            <person name="Tedersoo L."/>
            <person name="Vaario L.M."/>
            <person name="Yamada A."/>
            <person name="Yan M."/>
            <person name="Wang P."/>
            <person name="Xu J."/>
            <person name="Bruns T."/>
            <person name="Baldrian P."/>
            <person name="Vilgalys R."/>
            <person name="Dunand C."/>
            <person name="Henrissat B."/>
            <person name="Grigoriev I.V."/>
            <person name="Hibbett D."/>
            <person name="Nagy L.G."/>
            <person name="Martin F.M."/>
        </authorList>
    </citation>
    <scope>NUCLEOTIDE SEQUENCE</scope>
    <source>
        <strain evidence="1">P2</strain>
    </source>
</reference>
<protein>
    <submittedName>
        <fullName evidence="1">Uncharacterized protein</fullName>
    </submittedName>
</protein>
<dbReference type="EMBL" id="MU117986">
    <property type="protein sequence ID" value="KAF9650271.1"/>
    <property type="molecule type" value="Genomic_DNA"/>
</dbReference>
<evidence type="ECO:0000313" key="1">
    <source>
        <dbReference type="EMBL" id="KAF9650271.1"/>
    </source>
</evidence>
<evidence type="ECO:0000313" key="2">
    <source>
        <dbReference type="Proteomes" id="UP000886501"/>
    </source>
</evidence>
<name>A0ACB6ZKR5_THEGA</name>
<keyword evidence="2" id="KW-1185">Reference proteome</keyword>
<organism evidence="1 2">
    <name type="scientific">Thelephora ganbajun</name>
    <name type="common">Ganba fungus</name>
    <dbReference type="NCBI Taxonomy" id="370292"/>
    <lineage>
        <taxon>Eukaryota</taxon>
        <taxon>Fungi</taxon>
        <taxon>Dikarya</taxon>
        <taxon>Basidiomycota</taxon>
        <taxon>Agaricomycotina</taxon>
        <taxon>Agaricomycetes</taxon>
        <taxon>Thelephorales</taxon>
        <taxon>Thelephoraceae</taxon>
        <taxon>Thelephora</taxon>
    </lineage>
</organism>
<gene>
    <name evidence="1" type="ORF">BDM02DRAFT_1445659</name>
</gene>
<proteinExistence type="predicted"/>
<accession>A0ACB6ZKR5</accession>